<dbReference type="KEGG" id="rhy:RD110_22000"/>
<name>A0A1P8K0M8_9BURK</name>
<dbReference type="AlphaFoldDB" id="A0A1P8K0M8"/>
<keyword evidence="3" id="KW-1185">Reference proteome</keyword>
<feature type="region of interest" description="Disordered" evidence="1">
    <location>
        <begin position="79"/>
        <end position="167"/>
    </location>
</feature>
<organism evidence="2 3">
    <name type="scientific">Rhodoferax koreensis</name>
    <dbReference type="NCBI Taxonomy" id="1842727"/>
    <lineage>
        <taxon>Bacteria</taxon>
        <taxon>Pseudomonadati</taxon>
        <taxon>Pseudomonadota</taxon>
        <taxon>Betaproteobacteria</taxon>
        <taxon>Burkholderiales</taxon>
        <taxon>Comamonadaceae</taxon>
        <taxon>Rhodoferax</taxon>
    </lineage>
</organism>
<dbReference type="EMBL" id="CP019236">
    <property type="protein sequence ID" value="APW39557.1"/>
    <property type="molecule type" value="Genomic_DNA"/>
</dbReference>
<evidence type="ECO:0000313" key="2">
    <source>
        <dbReference type="EMBL" id="APW39557.1"/>
    </source>
</evidence>
<sequence>MHSLYINWMMSKLMNKQVILIHQDVSTTDRIERINMKSAIILAATLATALVGASVQAASSDHSSMANYKQVVALNGESAMPAPNMSDAQEAKSKAQRDARRDPTKKVAATPVAHGEGAFPTGEGVNAKKPETRDAELEARNAKRAEKRGGKAPLVKASARPEAPMKH</sequence>
<evidence type="ECO:0000313" key="3">
    <source>
        <dbReference type="Proteomes" id="UP000186609"/>
    </source>
</evidence>
<feature type="compositionally biased region" description="Basic and acidic residues" evidence="1">
    <location>
        <begin position="89"/>
        <end position="105"/>
    </location>
</feature>
<accession>A0A1P8K0M8</accession>
<dbReference type="Proteomes" id="UP000186609">
    <property type="component" value="Chromosome"/>
</dbReference>
<evidence type="ECO:0000256" key="1">
    <source>
        <dbReference type="SAM" id="MobiDB-lite"/>
    </source>
</evidence>
<reference evidence="2 3" key="1">
    <citation type="submission" date="2017-01" db="EMBL/GenBank/DDBJ databases">
        <authorList>
            <person name="Mah S.A."/>
            <person name="Swanson W.J."/>
            <person name="Moy G.W."/>
            <person name="Vacquier V.D."/>
        </authorList>
    </citation>
    <scope>NUCLEOTIDE SEQUENCE [LARGE SCALE GENOMIC DNA]</scope>
    <source>
        <strain evidence="2 3">DCY110</strain>
    </source>
</reference>
<protein>
    <submittedName>
        <fullName evidence="2">Uncharacterized protein</fullName>
    </submittedName>
</protein>
<gene>
    <name evidence="2" type="ORF">RD110_22000</name>
</gene>
<feature type="compositionally biased region" description="Basic and acidic residues" evidence="1">
    <location>
        <begin position="126"/>
        <end position="149"/>
    </location>
</feature>
<proteinExistence type="predicted"/>